<keyword evidence="1" id="KW-0812">Transmembrane</keyword>
<dbReference type="EMBL" id="SGWW01000004">
    <property type="protein sequence ID" value="RZS55040.1"/>
    <property type="molecule type" value="Genomic_DNA"/>
</dbReference>
<dbReference type="Proteomes" id="UP000293519">
    <property type="component" value="Unassembled WGS sequence"/>
</dbReference>
<accession>A0A4V2EW78</accession>
<keyword evidence="1" id="KW-0472">Membrane</keyword>
<keyword evidence="1" id="KW-1133">Transmembrane helix</keyword>
<keyword evidence="3" id="KW-1185">Reference proteome</keyword>
<gene>
    <name evidence="2" type="ORF">EV141_2021</name>
</gene>
<comment type="caution">
    <text evidence="2">The sequence shown here is derived from an EMBL/GenBank/DDBJ whole genome shotgun (WGS) entry which is preliminary data.</text>
</comment>
<name>A0A4V2EW78_9MICO</name>
<dbReference type="AlphaFoldDB" id="A0A4V2EW78"/>
<organism evidence="2 3">
    <name type="scientific">Microcella putealis</name>
    <dbReference type="NCBI Taxonomy" id="337005"/>
    <lineage>
        <taxon>Bacteria</taxon>
        <taxon>Bacillati</taxon>
        <taxon>Actinomycetota</taxon>
        <taxon>Actinomycetes</taxon>
        <taxon>Micrococcales</taxon>
        <taxon>Microbacteriaceae</taxon>
        <taxon>Microcella</taxon>
    </lineage>
</organism>
<reference evidence="2 3" key="1">
    <citation type="journal article" date="2015" name="Stand. Genomic Sci.">
        <title>Genomic Encyclopedia of Bacterial and Archaeal Type Strains, Phase III: the genomes of soil and plant-associated and newly described type strains.</title>
        <authorList>
            <person name="Whitman W.B."/>
            <person name="Woyke T."/>
            <person name="Klenk H.P."/>
            <person name="Zhou Y."/>
            <person name="Lilburn T.G."/>
            <person name="Beck B.J."/>
            <person name="De Vos P."/>
            <person name="Vandamme P."/>
            <person name="Eisen J.A."/>
            <person name="Garrity G."/>
            <person name="Hugenholtz P."/>
            <person name="Kyrpides N.C."/>
        </authorList>
    </citation>
    <scope>NUCLEOTIDE SEQUENCE [LARGE SCALE GENOMIC DNA]</scope>
    <source>
        <strain evidence="2 3">CV2</strain>
    </source>
</reference>
<evidence type="ECO:0000313" key="3">
    <source>
        <dbReference type="Proteomes" id="UP000293519"/>
    </source>
</evidence>
<proteinExistence type="predicted"/>
<feature type="transmembrane region" description="Helical" evidence="1">
    <location>
        <begin position="67"/>
        <end position="88"/>
    </location>
</feature>
<evidence type="ECO:0000313" key="2">
    <source>
        <dbReference type="EMBL" id="RZS55040.1"/>
    </source>
</evidence>
<sequence>MEDMTSRSMVTAVPVWLATVVALIVVVLTLPADAHLASVPLVAASAVLLSFGLQVATQRTDGVVRRLLITIVGIVVITAVASGLMLTLPGVD</sequence>
<protein>
    <submittedName>
        <fullName evidence="2">Uncharacterized protein</fullName>
    </submittedName>
</protein>
<feature type="transmembrane region" description="Helical" evidence="1">
    <location>
        <begin position="12"/>
        <end position="30"/>
    </location>
</feature>
<evidence type="ECO:0000256" key="1">
    <source>
        <dbReference type="SAM" id="Phobius"/>
    </source>
</evidence>
<feature type="transmembrane region" description="Helical" evidence="1">
    <location>
        <begin position="36"/>
        <end position="55"/>
    </location>
</feature>